<evidence type="ECO:0000256" key="6">
    <source>
        <dbReference type="ARBA" id="ARBA00033409"/>
    </source>
</evidence>
<keyword evidence="4 7" id="KW-0233">DNA recombination</keyword>
<comment type="function">
    <text evidence="7">Involved in DNA repair and RecF pathway recombination.</text>
</comment>
<dbReference type="Gene3D" id="1.20.1440.120">
    <property type="entry name" value="Recombination protein O, C-terminal domain"/>
    <property type="match status" value="1"/>
</dbReference>
<dbReference type="Proteomes" id="UP000516305">
    <property type="component" value="Chromosome"/>
</dbReference>
<dbReference type="InterPro" id="IPR003717">
    <property type="entry name" value="RecO"/>
</dbReference>
<evidence type="ECO:0000259" key="8">
    <source>
        <dbReference type="Pfam" id="PF11967"/>
    </source>
</evidence>
<comment type="similarity">
    <text evidence="1 7">Belongs to the RecO family.</text>
</comment>
<feature type="domain" description="DNA replication/recombination mediator RecO N-terminal" evidence="8">
    <location>
        <begin position="4"/>
        <end position="81"/>
    </location>
</feature>
<evidence type="ECO:0000256" key="5">
    <source>
        <dbReference type="ARBA" id="ARBA00023204"/>
    </source>
</evidence>
<dbReference type="GO" id="GO:0006310">
    <property type="term" value="P:DNA recombination"/>
    <property type="evidence" value="ECO:0007669"/>
    <property type="project" value="UniProtKB-UniRule"/>
</dbReference>
<evidence type="ECO:0000256" key="7">
    <source>
        <dbReference type="HAMAP-Rule" id="MF_00201"/>
    </source>
</evidence>
<reference evidence="9 10" key="1">
    <citation type="submission" date="2020-08" db="EMBL/GenBank/DDBJ databases">
        <title>Croceimicrobium hydrocarbonivorans gen. nov., sp. nov., a novel marine bacterium isolated from a bacterial consortium that degrades polyethylene terephthalate.</title>
        <authorList>
            <person name="Liu R."/>
        </authorList>
    </citation>
    <scope>NUCLEOTIDE SEQUENCE [LARGE SCALE GENOMIC DNA]</scope>
    <source>
        <strain evidence="9 10">A20-9</strain>
    </source>
</reference>
<dbReference type="Pfam" id="PF11967">
    <property type="entry name" value="RecO_N"/>
    <property type="match status" value="1"/>
</dbReference>
<dbReference type="SUPFAM" id="SSF50249">
    <property type="entry name" value="Nucleic acid-binding proteins"/>
    <property type="match status" value="1"/>
</dbReference>
<dbReference type="KEGG" id="chyd:H4K34_09020"/>
<dbReference type="GO" id="GO:0006302">
    <property type="term" value="P:double-strand break repair"/>
    <property type="evidence" value="ECO:0007669"/>
    <property type="project" value="TreeGrafter"/>
</dbReference>
<keyword evidence="5 7" id="KW-0234">DNA repair</keyword>
<sequence length="241" mass="27641">MAEIREGIVLSSVPYGESRIILNLLTPDLGTIGLIATLSKKGKSGLKKAHFQNLQILEIQHAERNKGELKRLQDARILYPYQQLYFDPVLSCMALFLAEFLYKVLREEEGHPELYRFVRKALIQLDSAETGLANFHLAFLMELSAHLGLRPQLEEGTARYFDLLNSQLSIQPPDHAHFIEEDELQIWRELQAKGMENYEELNIKGSAIRRKALASLIDYYRLHLHDFGDLKSLAVLREVLA</sequence>
<proteinExistence type="inferred from homology"/>
<dbReference type="PANTHER" id="PTHR33991:SF1">
    <property type="entry name" value="DNA REPAIR PROTEIN RECO"/>
    <property type="match status" value="1"/>
</dbReference>
<evidence type="ECO:0000256" key="2">
    <source>
        <dbReference type="ARBA" id="ARBA00021310"/>
    </source>
</evidence>
<dbReference type="Gene3D" id="2.40.50.140">
    <property type="entry name" value="Nucleic acid-binding proteins"/>
    <property type="match status" value="1"/>
</dbReference>
<protein>
    <recommendedName>
        <fullName evidence="2 7">DNA repair protein RecO</fullName>
    </recommendedName>
    <alternativeName>
        <fullName evidence="6 7">Recombination protein O</fullName>
    </alternativeName>
</protein>
<accession>A0A7H0VJS1</accession>
<evidence type="ECO:0000256" key="4">
    <source>
        <dbReference type="ARBA" id="ARBA00023172"/>
    </source>
</evidence>
<evidence type="ECO:0000313" key="10">
    <source>
        <dbReference type="Proteomes" id="UP000516305"/>
    </source>
</evidence>
<dbReference type="SUPFAM" id="SSF57863">
    <property type="entry name" value="ArfGap/RecO-like zinc finger"/>
    <property type="match status" value="1"/>
</dbReference>
<dbReference type="RefSeq" id="WP_210760495.1">
    <property type="nucleotide sequence ID" value="NZ_CP060139.1"/>
</dbReference>
<dbReference type="InterPro" id="IPR012340">
    <property type="entry name" value="NA-bd_OB-fold"/>
</dbReference>
<keyword evidence="10" id="KW-1185">Reference proteome</keyword>
<keyword evidence="3 7" id="KW-0227">DNA damage</keyword>
<organism evidence="9 10">
    <name type="scientific">Croceimicrobium hydrocarbonivorans</name>
    <dbReference type="NCBI Taxonomy" id="2761580"/>
    <lineage>
        <taxon>Bacteria</taxon>
        <taxon>Pseudomonadati</taxon>
        <taxon>Bacteroidota</taxon>
        <taxon>Flavobacteriia</taxon>
        <taxon>Flavobacteriales</taxon>
        <taxon>Owenweeksiaceae</taxon>
        <taxon>Croceimicrobium</taxon>
    </lineage>
</organism>
<evidence type="ECO:0000313" key="9">
    <source>
        <dbReference type="EMBL" id="QNR25969.1"/>
    </source>
</evidence>
<dbReference type="NCBIfam" id="TIGR00613">
    <property type="entry name" value="reco"/>
    <property type="match status" value="1"/>
</dbReference>
<dbReference type="Pfam" id="PF02565">
    <property type="entry name" value="RecO_C"/>
    <property type="match status" value="1"/>
</dbReference>
<dbReference type="HAMAP" id="MF_00201">
    <property type="entry name" value="RecO"/>
    <property type="match status" value="1"/>
</dbReference>
<evidence type="ECO:0000256" key="3">
    <source>
        <dbReference type="ARBA" id="ARBA00022763"/>
    </source>
</evidence>
<dbReference type="EMBL" id="CP060139">
    <property type="protein sequence ID" value="QNR25969.1"/>
    <property type="molecule type" value="Genomic_DNA"/>
</dbReference>
<dbReference type="PANTHER" id="PTHR33991">
    <property type="entry name" value="DNA REPAIR PROTEIN RECO"/>
    <property type="match status" value="1"/>
</dbReference>
<dbReference type="InterPro" id="IPR022572">
    <property type="entry name" value="DNA_rep/recomb_RecO_N"/>
</dbReference>
<gene>
    <name evidence="7 9" type="primary">recO</name>
    <name evidence="9" type="ORF">H4K34_09020</name>
</gene>
<name>A0A7H0VJS1_9FLAO</name>
<dbReference type="InterPro" id="IPR037278">
    <property type="entry name" value="ARFGAP/RecO"/>
</dbReference>
<dbReference type="GO" id="GO:0043590">
    <property type="term" value="C:bacterial nucleoid"/>
    <property type="evidence" value="ECO:0007669"/>
    <property type="project" value="TreeGrafter"/>
</dbReference>
<evidence type="ECO:0000256" key="1">
    <source>
        <dbReference type="ARBA" id="ARBA00007452"/>
    </source>
</evidence>
<dbReference type="InterPro" id="IPR042242">
    <property type="entry name" value="RecO_C"/>
</dbReference>
<dbReference type="AlphaFoldDB" id="A0A7H0VJS1"/>